<evidence type="ECO:0008006" key="4">
    <source>
        <dbReference type="Google" id="ProtNLM"/>
    </source>
</evidence>
<feature type="compositionally biased region" description="Polar residues" evidence="1">
    <location>
        <begin position="38"/>
        <end position="49"/>
    </location>
</feature>
<sequence length="429" mass="46456">MSSPTEFQRVKNLWQTRVGREVPPAVQEVAIPSRESPVDNQVTDSQTPHTPDCHGCTMEETEQEIEIDDATPVSPVSTSSTLDSTDSPSTESPVSTSSDSPPSSPVKSPSKSVASMFRTFSDACMFPSIKSRRPAAPTSAPPSALASALAPVSVPSTLRSFAPPMPITWRGARSVSDCAVPSTRSTFPFASVTSTSSLLPREAAENAINNVFNVGSRPRPAAANPIFRGSPYGELVLVDILETRGLAVNQDAVELPVVVTMQLSHMSRKTIPSSGRDDCTVNERFVFWLPSSLTNDQRTFDVFVHERDGRDLGEVHFSLTMPLNETFTDSYPLVNRSDGLKHGSIQVAMRRLVLTSSPMLETAKALSAREGCLSLSESNDYGDALPELWTCFPGTDLDLNSTCNSKDVDISRKLGRLIGFQDAAQRDIF</sequence>
<protein>
    <recommendedName>
        <fullName evidence="4">C2 domain-containing protein</fullName>
    </recommendedName>
</protein>
<evidence type="ECO:0000313" key="3">
    <source>
        <dbReference type="Proteomes" id="UP000011713"/>
    </source>
</evidence>
<reference evidence="3" key="1">
    <citation type="journal article" date="2010" name="Science">
        <title>Signatures of adaptation to obligate biotrophy in the Hyaloperonospora arabidopsidis genome.</title>
        <authorList>
            <person name="Baxter L."/>
            <person name="Tripathy S."/>
            <person name="Ishaque N."/>
            <person name="Boot N."/>
            <person name="Cabral A."/>
            <person name="Kemen E."/>
            <person name="Thines M."/>
            <person name="Ah-Fong A."/>
            <person name="Anderson R."/>
            <person name="Badejoko W."/>
            <person name="Bittner-Eddy P."/>
            <person name="Boore J.L."/>
            <person name="Chibucos M.C."/>
            <person name="Coates M."/>
            <person name="Dehal P."/>
            <person name="Delehaunty K."/>
            <person name="Dong S."/>
            <person name="Downton P."/>
            <person name="Dumas B."/>
            <person name="Fabro G."/>
            <person name="Fronick C."/>
            <person name="Fuerstenberg S.I."/>
            <person name="Fulton L."/>
            <person name="Gaulin E."/>
            <person name="Govers F."/>
            <person name="Hughes L."/>
            <person name="Humphray S."/>
            <person name="Jiang R.H."/>
            <person name="Judelson H."/>
            <person name="Kamoun S."/>
            <person name="Kyung K."/>
            <person name="Meijer H."/>
            <person name="Minx P."/>
            <person name="Morris P."/>
            <person name="Nelson J."/>
            <person name="Phuntumart V."/>
            <person name="Qutob D."/>
            <person name="Rehmany A."/>
            <person name="Rougon-Cardoso A."/>
            <person name="Ryden P."/>
            <person name="Torto-Alalibo T."/>
            <person name="Studholme D."/>
            <person name="Wang Y."/>
            <person name="Win J."/>
            <person name="Wood J."/>
            <person name="Clifton S.W."/>
            <person name="Rogers J."/>
            <person name="Van den Ackerveken G."/>
            <person name="Jones J.D."/>
            <person name="McDowell J.M."/>
            <person name="Beynon J."/>
            <person name="Tyler B.M."/>
        </authorList>
    </citation>
    <scope>NUCLEOTIDE SEQUENCE [LARGE SCALE GENOMIC DNA]</scope>
    <source>
        <strain evidence="3">Emoy2</strain>
    </source>
</reference>
<dbReference type="HOGENOM" id="CLU_624837_0_0_1"/>
<evidence type="ECO:0000256" key="1">
    <source>
        <dbReference type="SAM" id="MobiDB-lite"/>
    </source>
</evidence>
<dbReference type="EnsemblProtists" id="HpaT810500">
    <property type="protein sequence ID" value="HpaP810500"/>
    <property type="gene ID" value="HpaG810500"/>
</dbReference>
<dbReference type="eggNOG" id="ENOG502S2PJ">
    <property type="taxonomic scope" value="Eukaryota"/>
</dbReference>
<keyword evidence="3" id="KW-1185">Reference proteome</keyword>
<name>M4BVF8_HYAAE</name>
<feature type="region of interest" description="Disordered" evidence="1">
    <location>
        <begin position="24"/>
        <end position="111"/>
    </location>
</feature>
<feature type="compositionally biased region" description="Acidic residues" evidence="1">
    <location>
        <begin position="59"/>
        <end position="69"/>
    </location>
</feature>
<dbReference type="AlphaFoldDB" id="M4BVF8"/>
<evidence type="ECO:0000313" key="2">
    <source>
        <dbReference type="EnsemblProtists" id="HpaP810500"/>
    </source>
</evidence>
<proteinExistence type="predicted"/>
<dbReference type="Proteomes" id="UP000011713">
    <property type="component" value="Unassembled WGS sequence"/>
</dbReference>
<dbReference type="VEuPathDB" id="FungiDB:HpaG810500"/>
<organism evidence="2 3">
    <name type="scientific">Hyaloperonospora arabidopsidis (strain Emoy2)</name>
    <name type="common">Downy mildew agent</name>
    <name type="synonym">Peronospora arabidopsidis</name>
    <dbReference type="NCBI Taxonomy" id="559515"/>
    <lineage>
        <taxon>Eukaryota</taxon>
        <taxon>Sar</taxon>
        <taxon>Stramenopiles</taxon>
        <taxon>Oomycota</taxon>
        <taxon>Peronosporomycetes</taxon>
        <taxon>Peronosporales</taxon>
        <taxon>Peronosporaceae</taxon>
        <taxon>Hyaloperonospora</taxon>
    </lineage>
</organism>
<reference evidence="2" key="2">
    <citation type="submission" date="2015-06" db="UniProtKB">
        <authorList>
            <consortium name="EnsemblProtists"/>
        </authorList>
    </citation>
    <scope>IDENTIFICATION</scope>
    <source>
        <strain evidence="2">Emoy2</strain>
    </source>
</reference>
<feature type="compositionally biased region" description="Low complexity" evidence="1">
    <location>
        <begin position="71"/>
        <end position="111"/>
    </location>
</feature>
<dbReference type="InParanoid" id="M4BVF8"/>
<accession>M4BVF8</accession>
<dbReference type="OMA" id="NETFADW"/>
<dbReference type="EMBL" id="JH597979">
    <property type="status" value="NOT_ANNOTATED_CDS"/>
    <property type="molecule type" value="Genomic_DNA"/>
</dbReference>